<evidence type="ECO:0000256" key="3">
    <source>
        <dbReference type="RuleBase" id="RU368077"/>
    </source>
</evidence>
<dbReference type="PANTHER" id="PTHR43316">
    <property type="entry name" value="HYDROLASE, HALOACID DELAHOGENASE-RELATED"/>
    <property type="match status" value="1"/>
</dbReference>
<evidence type="ECO:0000313" key="4">
    <source>
        <dbReference type="EMBL" id="WKD51263.1"/>
    </source>
</evidence>
<keyword evidence="2 3" id="KW-0378">Hydrolase</keyword>
<dbReference type="EMBL" id="CP098023">
    <property type="protein sequence ID" value="WKD51263.1"/>
    <property type="molecule type" value="Genomic_DNA"/>
</dbReference>
<name>A0ABY9EE03_9GAMM</name>
<sequence length="221" mass="24843">MAVTLALDVYGTLINTHGVVAILAEWIGPKANTFSGTWREKQLEYAFRRGLMQIYEPFSRCTSDALEYTCRFYRIQLTKEQKKRIIDSYLMLPAFEDVAPALAALDKRGVQMTAFSNGEEKAVESLLRHAGLRDYFQAIVSCDCIRTFKPDPAVYSYLMRKTRVLAKNLWLVSSNPFDVIGAMSAGLQAVWVKRSPEAVFDPWGLAPTKVVTDLCGLESIV</sequence>
<comment type="catalytic activity">
    <reaction evidence="3">
        <text>an (S)-2-haloacid + H2O = a (2R)-2-hydroxycarboxylate + a halide anion + H(+)</text>
        <dbReference type="Rhea" id="RHEA:11192"/>
        <dbReference type="ChEBI" id="CHEBI:15377"/>
        <dbReference type="ChEBI" id="CHEBI:15378"/>
        <dbReference type="ChEBI" id="CHEBI:16042"/>
        <dbReference type="ChEBI" id="CHEBI:58314"/>
        <dbReference type="ChEBI" id="CHEBI:137405"/>
        <dbReference type="EC" id="3.8.1.2"/>
    </reaction>
</comment>
<dbReference type="SFLD" id="SFLDS00003">
    <property type="entry name" value="Haloacid_Dehalogenase"/>
    <property type="match status" value="1"/>
</dbReference>
<accession>A0ABY9EE03</accession>
<dbReference type="NCBIfam" id="TIGR01493">
    <property type="entry name" value="HAD-SF-IA-v2"/>
    <property type="match status" value="1"/>
</dbReference>
<dbReference type="InterPro" id="IPR051540">
    <property type="entry name" value="S-2-haloacid_dehalogenase"/>
</dbReference>
<dbReference type="PRINTS" id="PR00413">
    <property type="entry name" value="HADHALOGNASE"/>
</dbReference>
<comment type="function">
    <text evidence="3">Catalyzes the hydrolytic dehalogenation of small (S)-2-haloalkanoic acids to yield the corresponding (R)-2-hydroxyalkanoic acids.</text>
</comment>
<dbReference type="Proteomes" id="UP001321520">
    <property type="component" value="Chromosome"/>
</dbReference>
<dbReference type="NCBIfam" id="TIGR01428">
    <property type="entry name" value="HAD_type_II"/>
    <property type="match status" value="1"/>
</dbReference>
<dbReference type="EC" id="3.8.1.2" evidence="3"/>
<dbReference type="Gene3D" id="3.40.50.1000">
    <property type="entry name" value="HAD superfamily/HAD-like"/>
    <property type="match status" value="1"/>
</dbReference>
<dbReference type="InterPro" id="IPR023198">
    <property type="entry name" value="PGP-like_dom2"/>
</dbReference>
<dbReference type="SUPFAM" id="SSF56784">
    <property type="entry name" value="HAD-like"/>
    <property type="match status" value="1"/>
</dbReference>
<dbReference type="Pfam" id="PF00702">
    <property type="entry name" value="Hydrolase"/>
    <property type="match status" value="1"/>
</dbReference>
<keyword evidence="5" id="KW-1185">Reference proteome</keyword>
<dbReference type="PANTHER" id="PTHR43316:SF3">
    <property type="entry name" value="HALOACID DEHALOGENASE, TYPE II (AFU_ORTHOLOGUE AFUA_2G07750)-RELATED"/>
    <property type="match status" value="1"/>
</dbReference>
<evidence type="ECO:0000256" key="2">
    <source>
        <dbReference type="ARBA" id="ARBA00022801"/>
    </source>
</evidence>
<reference evidence="4 5" key="1">
    <citation type="submission" date="2022-05" db="EMBL/GenBank/DDBJ databases">
        <title>Microbulbifer sp. nov., isolated from sponge.</title>
        <authorList>
            <person name="Gao L."/>
        </authorList>
    </citation>
    <scope>NUCLEOTIDE SEQUENCE [LARGE SCALE GENOMIC DNA]</scope>
    <source>
        <strain evidence="4 5">MI-G</strain>
    </source>
</reference>
<dbReference type="SFLD" id="SFLDG01129">
    <property type="entry name" value="C1.5:_HAD__Beta-PGM__Phosphata"/>
    <property type="match status" value="1"/>
</dbReference>
<organism evidence="4 5">
    <name type="scientific">Microbulbifer spongiae</name>
    <dbReference type="NCBI Taxonomy" id="2944933"/>
    <lineage>
        <taxon>Bacteria</taxon>
        <taxon>Pseudomonadati</taxon>
        <taxon>Pseudomonadota</taxon>
        <taxon>Gammaproteobacteria</taxon>
        <taxon>Cellvibrionales</taxon>
        <taxon>Microbulbiferaceae</taxon>
        <taxon>Microbulbifer</taxon>
    </lineage>
</organism>
<proteinExistence type="inferred from homology"/>
<dbReference type="InterPro" id="IPR023214">
    <property type="entry name" value="HAD_sf"/>
</dbReference>
<evidence type="ECO:0000313" key="5">
    <source>
        <dbReference type="Proteomes" id="UP001321520"/>
    </source>
</evidence>
<protein>
    <recommendedName>
        <fullName evidence="3">(S)-2-haloacid dehalogenase</fullName>
        <ecNumber evidence="3">3.8.1.2</ecNumber>
    </recommendedName>
    <alternativeName>
        <fullName evidence="3">2-haloalkanoic acid dehalogenase</fullName>
    </alternativeName>
    <alternativeName>
        <fullName evidence="3">Halocarboxylic acid halidohydrolase</fullName>
    </alternativeName>
    <alternativeName>
        <fullName evidence="3">L-2-haloacid dehalogenase</fullName>
    </alternativeName>
</protein>
<gene>
    <name evidence="4" type="ORF">M8T91_07555</name>
</gene>
<dbReference type="InterPro" id="IPR036412">
    <property type="entry name" value="HAD-like_sf"/>
</dbReference>
<evidence type="ECO:0000256" key="1">
    <source>
        <dbReference type="ARBA" id="ARBA00008106"/>
    </source>
</evidence>
<dbReference type="Gene3D" id="1.10.150.240">
    <property type="entry name" value="Putative phosphatase, domain 2"/>
    <property type="match status" value="1"/>
</dbReference>
<dbReference type="RefSeq" id="WP_301418370.1">
    <property type="nucleotide sequence ID" value="NZ_CP098023.1"/>
</dbReference>
<dbReference type="InterPro" id="IPR006439">
    <property type="entry name" value="HAD-SF_hydro_IA"/>
</dbReference>
<dbReference type="InterPro" id="IPR006328">
    <property type="entry name" value="2-HAD"/>
</dbReference>
<dbReference type="CDD" id="cd02588">
    <property type="entry name" value="HAD_L2-DEX"/>
    <property type="match status" value="1"/>
</dbReference>
<comment type="similarity">
    <text evidence="1 3">Belongs to the HAD-like hydrolase superfamily. S-2-haloalkanoic acid dehalogenase family.</text>
</comment>